<evidence type="ECO:0000313" key="3">
    <source>
        <dbReference type="Proteomes" id="UP001634394"/>
    </source>
</evidence>
<accession>A0ABD3U164</accession>
<reference evidence="2 3" key="1">
    <citation type="submission" date="2024-11" db="EMBL/GenBank/DDBJ databases">
        <title>Chromosome-level genome assembly of the freshwater bivalve Anodonta woodiana.</title>
        <authorList>
            <person name="Chen X."/>
        </authorList>
    </citation>
    <scope>NUCLEOTIDE SEQUENCE [LARGE SCALE GENOMIC DNA]</scope>
    <source>
        <strain evidence="2">MN2024</strain>
        <tissue evidence="2">Gills</tissue>
    </source>
</reference>
<keyword evidence="3" id="KW-1185">Reference proteome</keyword>
<sequence>KSDATDIHIADARTSPAIVSHDTSIRRLIKRSTDVRVTNEMPSSSSSTIAPDTTAKSEINTAGETSTYENNVRDGSTAPYADNALLIS</sequence>
<gene>
    <name evidence="2" type="ORF">ACJMK2_020295</name>
</gene>
<organism evidence="2 3">
    <name type="scientific">Sinanodonta woodiana</name>
    <name type="common">Chinese pond mussel</name>
    <name type="synonym">Anodonta woodiana</name>
    <dbReference type="NCBI Taxonomy" id="1069815"/>
    <lineage>
        <taxon>Eukaryota</taxon>
        <taxon>Metazoa</taxon>
        <taxon>Spiralia</taxon>
        <taxon>Lophotrochozoa</taxon>
        <taxon>Mollusca</taxon>
        <taxon>Bivalvia</taxon>
        <taxon>Autobranchia</taxon>
        <taxon>Heteroconchia</taxon>
        <taxon>Palaeoheterodonta</taxon>
        <taxon>Unionida</taxon>
        <taxon>Unionoidea</taxon>
        <taxon>Unionidae</taxon>
        <taxon>Unioninae</taxon>
        <taxon>Sinanodonta</taxon>
    </lineage>
</organism>
<proteinExistence type="predicted"/>
<evidence type="ECO:0000256" key="1">
    <source>
        <dbReference type="SAM" id="MobiDB-lite"/>
    </source>
</evidence>
<evidence type="ECO:0000313" key="2">
    <source>
        <dbReference type="EMBL" id="KAL3842263.1"/>
    </source>
</evidence>
<feature type="non-terminal residue" evidence="2">
    <location>
        <position position="1"/>
    </location>
</feature>
<comment type="caution">
    <text evidence="2">The sequence shown here is derived from an EMBL/GenBank/DDBJ whole genome shotgun (WGS) entry which is preliminary data.</text>
</comment>
<dbReference type="AlphaFoldDB" id="A0ABD3U164"/>
<dbReference type="EMBL" id="JBJQND010000017">
    <property type="protein sequence ID" value="KAL3842263.1"/>
    <property type="molecule type" value="Genomic_DNA"/>
</dbReference>
<feature type="region of interest" description="Disordered" evidence="1">
    <location>
        <begin position="37"/>
        <end position="88"/>
    </location>
</feature>
<dbReference type="Proteomes" id="UP001634394">
    <property type="component" value="Unassembled WGS sequence"/>
</dbReference>
<name>A0ABD3U164_SINWO</name>
<feature type="compositionally biased region" description="Polar residues" evidence="1">
    <location>
        <begin position="40"/>
        <end position="74"/>
    </location>
</feature>
<protein>
    <submittedName>
        <fullName evidence="2">Uncharacterized protein</fullName>
    </submittedName>
</protein>
<feature type="non-terminal residue" evidence="2">
    <location>
        <position position="88"/>
    </location>
</feature>